<evidence type="ECO:0000259" key="2">
    <source>
        <dbReference type="Pfam" id="PF07282"/>
    </source>
</evidence>
<dbReference type="RefSeq" id="WP_124329988.1">
    <property type="nucleotide sequence ID" value="NZ_BEXT01000001.1"/>
</dbReference>
<dbReference type="Pfam" id="PF07282">
    <property type="entry name" value="Cas12f1-like_TNB"/>
    <property type="match status" value="1"/>
</dbReference>
<gene>
    <name evidence="3" type="ORF">DENIS_3832</name>
</gene>
<proteinExistence type="predicted"/>
<dbReference type="AlphaFoldDB" id="A0A401G0U2"/>
<dbReference type="EMBL" id="BEXT01000001">
    <property type="protein sequence ID" value="GBC62848.1"/>
    <property type="molecule type" value="Genomic_DNA"/>
</dbReference>
<dbReference type="NCBIfam" id="TIGR01766">
    <property type="entry name" value="IS200/IS605 family accessory protein TnpB-like domain"/>
    <property type="match status" value="1"/>
</dbReference>
<feature type="domain" description="Cas12f1-like TNB" evidence="2">
    <location>
        <begin position="274"/>
        <end position="339"/>
    </location>
</feature>
<dbReference type="NCBIfam" id="NF040570">
    <property type="entry name" value="guided_TnpB"/>
    <property type="match status" value="1"/>
</dbReference>
<dbReference type="GO" id="GO:0003677">
    <property type="term" value="F:DNA binding"/>
    <property type="evidence" value="ECO:0007669"/>
    <property type="project" value="UniProtKB-KW"/>
</dbReference>
<keyword evidence="4" id="KW-1185">Reference proteome</keyword>
<dbReference type="InterPro" id="IPR010095">
    <property type="entry name" value="Cas12f1-like_TNB"/>
</dbReference>
<organism evidence="3 4">
    <name type="scientific">Desulfonema ishimotonii</name>
    <dbReference type="NCBI Taxonomy" id="45657"/>
    <lineage>
        <taxon>Bacteria</taxon>
        <taxon>Pseudomonadati</taxon>
        <taxon>Thermodesulfobacteriota</taxon>
        <taxon>Desulfobacteria</taxon>
        <taxon>Desulfobacterales</taxon>
        <taxon>Desulfococcaceae</taxon>
        <taxon>Desulfonema</taxon>
    </lineage>
</organism>
<evidence type="ECO:0000256" key="1">
    <source>
        <dbReference type="ARBA" id="ARBA00023125"/>
    </source>
</evidence>
<dbReference type="OrthoDB" id="5321019at2"/>
<name>A0A401G0U2_9BACT</name>
<sequence length="354" mass="40723">MRIKRSCKTSLRFTSKKKRDALNEIQDEYTRLVNIFIEDFSDKELAKKDLGKEITNAPESWLSARMRQCAAREALGMCVSAKNKAGELKEEPVRPVHYGRKMTLSSQCVRVGKGKNSFDLWLVIHSVGKKIKLYIPLKKHRHFNFFSDWKMSSSLVIHREYVMFSFEKETGEKKAEGELVGIDVGINHLLALSDGSLSGSEVRPLIKNIERKKQGSEAYKKAKKTLSYYLHKTVKEQLDWNSLRLVVVEKLNGLKKGKKGRSKNFRKTLSNWNYRELLNIIQMRCEENRVSFRSVNPYKTSQTCPACSHTERGNRVKEEFKCLKCGYSEQADIVGSLNILTRFTTGRYGAGFKT</sequence>
<reference evidence="4" key="1">
    <citation type="submission" date="2017-11" db="EMBL/GenBank/DDBJ databases">
        <authorList>
            <person name="Watanabe M."/>
            <person name="Kojima H."/>
        </authorList>
    </citation>
    <scope>NUCLEOTIDE SEQUENCE [LARGE SCALE GENOMIC DNA]</scope>
    <source>
        <strain evidence="4">Tokyo 01</strain>
    </source>
</reference>
<comment type="caution">
    <text evidence="3">The sequence shown here is derived from an EMBL/GenBank/DDBJ whole genome shotgun (WGS) entry which is preliminary data.</text>
</comment>
<keyword evidence="1" id="KW-0238">DNA-binding</keyword>
<evidence type="ECO:0000313" key="3">
    <source>
        <dbReference type="EMBL" id="GBC62848.1"/>
    </source>
</evidence>
<evidence type="ECO:0000313" key="4">
    <source>
        <dbReference type="Proteomes" id="UP000288096"/>
    </source>
</evidence>
<reference evidence="4" key="2">
    <citation type="submission" date="2019-01" db="EMBL/GenBank/DDBJ databases">
        <title>Genome sequence of Desulfonema ishimotonii strain Tokyo 01.</title>
        <authorList>
            <person name="Fukui M."/>
        </authorList>
    </citation>
    <scope>NUCLEOTIDE SEQUENCE [LARGE SCALE GENOMIC DNA]</scope>
    <source>
        <strain evidence="4">Tokyo 01</strain>
    </source>
</reference>
<accession>A0A401G0U2</accession>
<protein>
    <recommendedName>
        <fullName evidence="2">Cas12f1-like TNB domain-containing protein</fullName>
    </recommendedName>
</protein>
<dbReference type="Proteomes" id="UP000288096">
    <property type="component" value="Unassembled WGS sequence"/>
</dbReference>